<dbReference type="OrthoDB" id="9813261at2"/>
<evidence type="ECO:0000256" key="4">
    <source>
        <dbReference type="ARBA" id="ARBA00010871"/>
    </source>
</evidence>
<dbReference type="Pfam" id="PF01820">
    <property type="entry name" value="Dala_Dala_lig_N"/>
    <property type="match status" value="2"/>
</dbReference>
<dbReference type="RefSeq" id="WP_133772415.1">
    <property type="nucleotide sequence ID" value="NZ_SNZR01000014.1"/>
</dbReference>
<evidence type="ECO:0000256" key="16">
    <source>
        <dbReference type="PIRSR" id="PIRSR039102-3"/>
    </source>
</evidence>
<dbReference type="EC" id="6.3.2.4" evidence="5 14"/>
<keyword evidence="20" id="KW-1185">Reference proteome</keyword>
<dbReference type="InterPro" id="IPR016185">
    <property type="entry name" value="PreATP-grasp_dom_sf"/>
</dbReference>
<dbReference type="SUPFAM" id="SSF52440">
    <property type="entry name" value="PreATP-grasp domain"/>
    <property type="match status" value="1"/>
</dbReference>
<dbReference type="PANTHER" id="PTHR23132">
    <property type="entry name" value="D-ALANINE--D-ALANINE LIGASE"/>
    <property type="match status" value="1"/>
</dbReference>
<keyword evidence="9 17" id="KW-0067">ATP-binding</keyword>
<evidence type="ECO:0000256" key="7">
    <source>
        <dbReference type="ARBA" id="ARBA00022598"/>
    </source>
</evidence>
<dbReference type="HAMAP" id="MF_00047">
    <property type="entry name" value="Dala_Dala_lig"/>
    <property type="match status" value="1"/>
</dbReference>
<dbReference type="GO" id="GO:0008360">
    <property type="term" value="P:regulation of cell shape"/>
    <property type="evidence" value="ECO:0007669"/>
    <property type="project" value="UniProtKB-KW"/>
</dbReference>
<dbReference type="PROSITE" id="PS00843">
    <property type="entry name" value="DALA_DALA_LIGASE_1"/>
    <property type="match status" value="1"/>
</dbReference>
<accession>A0A4V3DXJ1</accession>
<dbReference type="UniPathway" id="UPA00219"/>
<dbReference type="Pfam" id="PF07478">
    <property type="entry name" value="Dala_Dala_lig_C"/>
    <property type="match status" value="1"/>
</dbReference>
<comment type="cofactor">
    <cofactor evidence="16">
        <name>Mg(2+)</name>
        <dbReference type="ChEBI" id="CHEBI:18420"/>
    </cofactor>
    <cofactor evidence="16">
        <name>Mn(2+)</name>
        <dbReference type="ChEBI" id="CHEBI:29035"/>
    </cofactor>
    <text evidence="16">Binds 2 magnesium or manganese ions per subunit.</text>
</comment>
<evidence type="ECO:0000256" key="2">
    <source>
        <dbReference type="ARBA" id="ARBA00003921"/>
    </source>
</evidence>
<feature type="active site" evidence="15">
    <location>
        <position position="144"/>
    </location>
</feature>
<dbReference type="EMBL" id="SNZR01000014">
    <property type="protein sequence ID" value="TDR89029.1"/>
    <property type="molecule type" value="Genomic_DNA"/>
</dbReference>
<gene>
    <name evidence="14" type="primary">ddl</name>
    <name evidence="19" type="ORF">EV668_3514</name>
</gene>
<dbReference type="Gene3D" id="3.30.470.20">
    <property type="entry name" value="ATP-grasp fold, B domain"/>
    <property type="match status" value="1"/>
</dbReference>
<evidence type="ECO:0000313" key="20">
    <source>
        <dbReference type="Proteomes" id="UP000295122"/>
    </source>
</evidence>
<feature type="active site" evidence="15">
    <location>
        <position position="282"/>
    </location>
</feature>
<keyword evidence="8 17" id="KW-0547">Nucleotide-binding</keyword>
<reference evidence="19 20" key="1">
    <citation type="submission" date="2019-03" db="EMBL/GenBank/DDBJ databases">
        <title>Genomic Encyclopedia of Type Strains, Phase IV (KMG-IV): sequencing the most valuable type-strain genomes for metagenomic binning, comparative biology and taxonomic classification.</title>
        <authorList>
            <person name="Goeker M."/>
        </authorList>
    </citation>
    <scope>NUCLEOTIDE SEQUENCE [LARGE SCALE GENOMIC DNA]</scope>
    <source>
        <strain evidence="19 20">DSM 25903</strain>
    </source>
</reference>
<evidence type="ECO:0000256" key="13">
    <source>
        <dbReference type="ARBA" id="ARBA00047614"/>
    </source>
</evidence>
<keyword evidence="7 14" id="KW-0436">Ligase</keyword>
<dbReference type="GO" id="GO:0008716">
    <property type="term" value="F:D-alanine-D-alanine ligase activity"/>
    <property type="evidence" value="ECO:0007669"/>
    <property type="project" value="UniProtKB-UniRule"/>
</dbReference>
<dbReference type="AlphaFoldDB" id="A0A4V3DXJ1"/>
<comment type="function">
    <text evidence="2 14">Cell wall formation.</text>
</comment>
<evidence type="ECO:0000256" key="8">
    <source>
        <dbReference type="ARBA" id="ARBA00022741"/>
    </source>
</evidence>
<dbReference type="Gene3D" id="3.30.1490.20">
    <property type="entry name" value="ATP-grasp fold, A domain"/>
    <property type="match status" value="1"/>
</dbReference>
<keyword evidence="16" id="KW-0479">Metal-binding</keyword>
<evidence type="ECO:0000313" key="19">
    <source>
        <dbReference type="EMBL" id="TDR89029.1"/>
    </source>
</evidence>
<dbReference type="InterPro" id="IPR013815">
    <property type="entry name" value="ATP_grasp_subdomain_1"/>
</dbReference>
<dbReference type="InterPro" id="IPR011761">
    <property type="entry name" value="ATP-grasp"/>
</dbReference>
<dbReference type="PROSITE" id="PS00844">
    <property type="entry name" value="DALA_DALA_LIGASE_2"/>
    <property type="match status" value="1"/>
</dbReference>
<keyword evidence="16" id="KW-0464">Manganese</keyword>
<evidence type="ECO:0000256" key="1">
    <source>
        <dbReference type="ARBA" id="ARBA00001936"/>
    </source>
</evidence>
<dbReference type="NCBIfam" id="TIGR01205">
    <property type="entry name" value="D_ala_D_alaTIGR"/>
    <property type="match status" value="1"/>
</dbReference>
<evidence type="ECO:0000259" key="18">
    <source>
        <dbReference type="PROSITE" id="PS50975"/>
    </source>
</evidence>
<evidence type="ECO:0000256" key="9">
    <source>
        <dbReference type="ARBA" id="ARBA00022840"/>
    </source>
</evidence>
<comment type="subcellular location">
    <subcellularLocation>
        <location evidence="3 14">Cytoplasm</location>
    </subcellularLocation>
</comment>
<feature type="binding site" evidence="16">
    <location>
        <position position="273"/>
    </location>
    <ligand>
        <name>Mg(2+)</name>
        <dbReference type="ChEBI" id="CHEBI:18420"/>
        <label>2</label>
    </ligand>
</feature>
<dbReference type="GO" id="GO:0009252">
    <property type="term" value="P:peptidoglycan biosynthetic process"/>
    <property type="evidence" value="ECO:0007669"/>
    <property type="project" value="UniProtKB-UniRule"/>
</dbReference>
<dbReference type="Gene3D" id="3.40.50.20">
    <property type="match status" value="1"/>
</dbReference>
<dbReference type="Proteomes" id="UP000295122">
    <property type="component" value="Unassembled WGS sequence"/>
</dbReference>
<dbReference type="PIRSF" id="PIRSF039102">
    <property type="entry name" value="Ddl/VanB"/>
    <property type="match status" value="1"/>
</dbReference>
<dbReference type="GO" id="GO:0046872">
    <property type="term" value="F:metal ion binding"/>
    <property type="evidence" value="ECO:0007669"/>
    <property type="project" value="UniProtKB-KW"/>
</dbReference>
<comment type="cofactor">
    <cofactor evidence="1">
        <name>Mn(2+)</name>
        <dbReference type="ChEBI" id="CHEBI:29035"/>
    </cofactor>
</comment>
<sequence>MPHSQKHVAVLMGGLSAEREVSLNSGKACAKALEEQGYRITPIEVDQDIARVLQAVRPDIAFNALHGPGGEDGTIQGLLEILRIPYTHSGVLASALAMNKEKAKHVMRAAGVPVPGGVVVSRTEAASRHVLPPPYVIKPVSEGSSVGVIIVREDRSHPPQELGREDWPFGEEVMVEPFIAGRELTCAVMGDKALGVIDIRPASGGFYDYDAKYAEGGSIHVLPAQLSPNIYQRVQESALTAHQALGCRGVSRADLRYDDTPGGSGALVVLEVNTQPGMTVTSLVPELAAHAGFSFGELVRWMVEDASLNR</sequence>
<dbReference type="PROSITE" id="PS50975">
    <property type="entry name" value="ATP_GRASP"/>
    <property type="match status" value="1"/>
</dbReference>
<feature type="binding site" evidence="16">
    <location>
        <position position="271"/>
    </location>
    <ligand>
        <name>Mg(2+)</name>
        <dbReference type="ChEBI" id="CHEBI:18420"/>
        <label>1</label>
    </ligand>
</feature>
<dbReference type="InterPro" id="IPR011127">
    <property type="entry name" value="Dala_Dala_lig_N"/>
</dbReference>
<comment type="pathway">
    <text evidence="14">Cell wall biogenesis; peptidoglycan biosynthesis.</text>
</comment>
<comment type="caution">
    <text evidence="19">The sequence shown here is derived from an EMBL/GenBank/DDBJ whole genome shotgun (WGS) entry which is preliminary data.</text>
</comment>
<keyword evidence="10 14" id="KW-0133">Cell shape</keyword>
<evidence type="ECO:0000256" key="14">
    <source>
        <dbReference type="HAMAP-Rule" id="MF_00047"/>
    </source>
</evidence>
<evidence type="ECO:0000256" key="11">
    <source>
        <dbReference type="ARBA" id="ARBA00022984"/>
    </source>
</evidence>
<dbReference type="GO" id="GO:0005737">
    <property type="term" value="C:cytoplasm"/>
    <property type="evidence" value="ECO:0007669"/>
    <property type="project" value="UniProtKB-SubCell"/>
</dbReference>
<organism evidence="19 20">
    <name type="scientific">Enterovirga rhinocerotis</name>
    <dbReference type="NCBI Taxonomy" id="1339210"/>
    <lineage>
        <taxon>Bacteria</taxon>
        <taxon>Pseudomonadati</taxon>
        <taxon>Pseudomonadota</taxon>
        <taxon>Alphaproteobacteria</taxon>
        <taxon>Hyphomicrobiales</taxon>
        <taxon>Methylobacteriaceae</taxon>
        <taxon>Enterovirga</taxon>
    </lineage>
</organism>
<dbReference type="PANTHER" id="PTHR23132:SF23">
    <property type="entry name" value="D-ALANINE--D-ALANINE LIGASE B"/>
    <property type="match status" value="1"/>
</dbReference>
<evidence type="ECO:0000256" key="3">
    <source>
        <dbReference type="ARBA" id="ARBA00004496"/>
    </source>
</evidence>
<keyword evidence="11 14" id="KW-0573">Peptidoglycan synthesis</keyword>
<dbReference type="GO" id="GO:0005524">
    <property type="term" value="F:ATP binding"/>
    <property type="evidence" value="ECO:0007669"/>
    <property type="project" value="UniProtKB-UniRule"/>
</dbReference>
<comment type="similarity">
    <text evidence="4 14">Belongs to the D-alanine--D-alanine ligase family.</text>
</comment>
<dbReference type="InterPro" id="IPR011095">
    <property type="entry name" value="Dala_Dala_lig_C"/>
</dbReference>
<dbReference type="InterPro" id="IPR000291">
    <property type="entry name" value="D-Ala_lig_Van_CS"/>
</dbReference>
<evidence type="ECO:0000256" key="12">
    <source>
        <dbReference type="ARBA" id="ARBA00023316"/>
    </source>
</evidence>
<evidence type="ECO:0000256" key="6">
    <source>
        <dbReference type="ARBA" id="ARBA00022490"/>
    </source>
</evidence>
<feature type="domain" description="ATP-grasp" evidence="18">
    <location>
        <begin position="104"/>
        <end position="304"/>
    </location>
</feature>
<feature type="binding site" evidence="16">
    <location>
        <position position="254"/>
    </location>
    <ligand>
        <name>Mg(2+)</name>
        <dbReference type="ChEBI" id="CHEBI:18420"/>
        <label>1</label>
    </ligand>
</feature>
<keyword evidence="16" id="KW-0460">Magnesium</keyword>
<comment type="catalytic activity">
    <reaction evidence="13 14">
        <text>2 D-alanine + ATP = D-alanyl-D-alanine + ADP + phosphate + H(+)</text>
        <dbReference type="Rhea" id="RHEA:11224"/>
        <dbReference type="ChEBI" id="CHEBI:15378"/>
        <dbReference type="ChEBI" id="CHEBI:30616"/>
        <dbReference type="ChEBI" id="CHEBI:43474"/>
        <dbReference type="ChEBI" id="CHEBI:57416"/>
        <dbReference type="ChEBI" id="CHEBI:57822"/>
        <dbReference type="ChEBI" id="CHEBI:456216"/>
        <dbReference type="EC" id="6.3.2.4"/>
    </reaction>
</comment>
<dbReference type="GO" id="GO:0071555">
    <property type="term" value="P:cell wall organization"/>
    <property type="evidence" value="ECO:0007669"/>
    <property type="project" value="UniProtKB-KW"/>
</dbReference>
<evidence type="ECO:0000256" key="15">
    <source>
        <dbReference type="PIRSR" id="PIRSR039102-1"/>
    </source>
</evidence>
<name>A0A4V3DXJ1_9HYPH</name>
<dbReference type="InterPro" id="IPR005905">
    <property type="entry name" value="D_ala_D_ala"/>
</dbReference>
<feature type="binding site" evidence="16">
    <location>
        <position position="271"/>
    </location>
    <ligand>
        <name>Mg(2+)</name>
        <dbReference type="ChEBI" id="CHEBI:18420"/>
        <label>2</label>
    </ligand>
</feature>
<dbReference type="SUPFAM" id="SSF56059">
    <property type="entry name" value="Glutathione synthetase ATP-binding domain-like"/>
    <property type="match status" value="1"/>
</dbReference>
<proteinExistence type="inferred from homology"/>
<evidence type="ECO:0000256" key="10">
    <source>
        <dbReference type="ARBA" id="ARBA00022960"/>
    </source>
</evidence>
<feature type="active site" evidence="15">
    <location>
        <position position="18"/>
    </location>
</feature>
<evidence type="ECO:0000256" key="17">
    <source>
        <dbReference type="PROSITE-ProRule" id="PRU00409"/>
    </source>
</evidence>
<evidence type="ECO:0000256" key="5">
    <source>
        <dbReference type="ARBA" id="ARBA00012216"/>
    </source>
</evidence>
<protein>
    <recommendedName>
        <fullName evidence="5 14">D-alanine--D-alanine ligase</fullName>
        <ecNumber evidence="5 14">6.3.2.4</ecNumber>
    </recommendedName>
    <alternativeName>
        <fullName evidence="14">D-Ala-D-Ala ligase</fullName>
    </alternativeName>
    <alternativeName>
        <fullName evidence="14">D-alanylalanine synthetase</fullName>
    </alternativeName>
</protein>
<keyword evidence="12 14" id="KW-0961">Cell wall biogenesis/degradation</keyword>
<dbReference type="NCBIfam" id="NF002378">
    <property type="entry name" value="PRK01372.1"/>
    <property type="match status" value="1"/>
</dbReference>
<keyword evidence="6 14" id="KW-0963">Cytoplasm</keyword>